<evidence type="ECO:0000259" key="6">
    <source>
        <dbReference type="PROSITE" id="PS51387"/>
    </source>
</evidence>
<dbReference type="PANTHER" id="PTHR42973:SF15">
    <property type="entry name" value="FAD-BINDING PCMH-TYPE DOMAIN-CONTAINING PROTEIN"/>
    <property type="match status" value="1"/>
</dbReference>
<feature type="domain" description="FAD-binding PCMH-type" evidence="6">
    <location>
        <begin position="63"/>
        <end position="236"/>
    </location>
</feature>
<dbReference type="Pfam" id="PF01565">
    <property type="entry name" value="FAD_binding_4"/>
    <property type="match status" value="1"/>
</dbReference>
<comment type="similarity">
    <text evidence="1">Belongs to the oxygen-dependent FAD-linked oxidoreductase family.</text>
</comment>
<dbReference type="InterPro" id="IPR012951">
    <property type="entry name" value="BBE"/>
</dbReference>
<dbReference type="AlphaFoldDB" id="A0AA40CIL7"/>
<dbReference type="InterPro" id="IPR016169">
    <property type="entry name" value="FAD-bd_PCMH_sub2"/>
</dbReference>
<feature type="signal peptide" evidence="5">
    <location>
        <begin position="1"/>
        <end position="17"/>
    </location>
</feature>
<evidence type="ECO:0000256" key="4">
    <source>
        <dbReference type="ARBA" id="ARBA00023002"/>
    </source>
</evidence>
<reference evidence="7" key="1">
    <citation type="submission" date="2023-06" db="EMBL/GenBank/DDBJ databases">
        <title>Genome-scale phylogeny and comparative genomics of the fungal order Sordariales.</title>
        <authorList>
            <consortium name="Lawrence Berkeley National Laboratory"/>
            <person name="Hensen N."/>
            <person name="Bonometti L."/>
            <person name="Westerberg I."/>
            <person name="Brannstrom I.O."/>
            <person name="Guillou S."/>
            <person name="Cros-Aarteil S."/>
            <person name="Calhoun S."/>
            <person name="Haridas S."/>
            <person name="Kuo A."/>
            <person name="Mondo S."/>
            <person name="Pangilinan J."/>
            <person name="Riley R."/>
            <person name="Labutti K."/>
            <person name="Andreopoulos B."/>
            <person name="Lipzen A."/>
            <person name="Chen C."/>
            <person name="Yanf M."/>
            <person name="Daum C."/>
            <person name="Ng V."/>
            <person name="Clum A."/>
            <person name="Steindorff A."/>
            <person name="Ohm R."/>
            <person name="Martin F."/>
            <person name="Silar P."/>
            <person name="Natvig D."/>
            <person name="Lalanne C."/>
            <person name="Gautier V."/>
            <person name="Ament-Velasquez S.L."/>
            <person name="Kruys A."/>
            <person name="Hutchinson M.I."/>
            <person name="Powell A.J."/>
            <person name="Barry K."/>
            <person name="Miller A.N."/>
            <person name="Grigoriev I.V."/>
            <person name="Debuchy R."/>
            <person name="Gladieux P."/>
            <person name="Thoren M.H."/>
            <person name="Johannesson H."/>
        </authorList>
    </citation>
    <scope>NUCLEOTIDE SEQUENCE</scope>
    <source>
        <strain evidence="7">SMH2532-1</strain>
    </source>
</reference>
<dbReference type="InterPro" id="IPR036318">
    <property type="entry name" value="FAD-bd_PCMH-like_sf"/>
</dbReference>
<dbReference type="EMBL" id="JAULSV010000007">
    <property type="protein sequence ID" value="KAK0638554.1"/>
    <property type="molecule type" value="Genomic_DNA"/>
</dbReference>
<keyword evidence="3" id="KW-0274">FAD</keyword>
<gene>
    <name evidence="7" type="ORF">B0T16DRAFT_338471</name>
</gene>
<dbReference type="PANTHER" id="PTHR42973">
    <property type="entry name" value="BINDING OXIDOREDUCTASE, PUTATIVE (AFU_ORTHOLOGUE AFUA_1G17690)-RELATED"/>
    <property type="match status" value="1"/>
</dbReference>
<dbReference type="InterPro" id="IPR006094">
    <property type="entry name" value="Oxid_FAD_bind_N"/>
</dbReference>
<evidence type="ECO:0000256" key="2">
    <source>
        <dbReference type="ARBA" id="ARBA00022630"/>
    </source>
</evidence>
<keyword evidence="5" id="KW-0732">Signal</keyword>
<proteinExistence type="inferred from homology"/>
<dbReference type="Gene3D" id="3.30.465.10">
    <property type="match status" value="1"/>
</dbReference>
<comment type="caution">
    <text evidence="7">The sequence shown here is derived from an EMBL/GenBank/DDBJ whole genome shotgun (WGS) entry which is preliminary data.</text>
</comment>
<evidence type="ECO:0000313" key="7">
    <source>
        <dbReference type="EMBL" id="KAK0638554.1"/>
    </source>
</evidence>
<evidence type="ECO:0000256" key="1">
    <source>
        <dbReference type="ARBA" id="ARBA00005466"/>
    </source>
</evidence>
<dbReference type="GO" id="GO:0016491">
    <property type="term" value="F:oxidoreductase activity"/>
    <property type="evidence" value="ECO:0007669"/>
    <property type="project" value="UniProtKB-KW"/>
</dbReference>
<keyword evidence="4" id="KW-0560">Oxidoreductase</keyword>
<dbReference type="SUPFAM" id="SSF56176">
    <property type="entry name" value="FAD-binding/transporter-associated domain-like"/>
    <property type="match status" value="1"/>
</dbReference>
<sequence>MKFSLVQLGCIALSATASVVSPREQALNGTEGLLSCLSTRKLPFLVPSSAAWASHTTTYNARLQYRPAAVLVATTTQQISDGVVCAAQNGIPVQAKSGGHSYASFSAGGRDGILVVDLGNLNDITVDNSTGIAVVGAGVRIGNLALGIYEQGSRALAHGTCPGVGVGGHFTHGGFGYSSRAFGLAMDQIVALDVVLANGSFIRANERSHPEVYWALRGAADSFGIVTTFHLQTSLAPSRVVQWEFSFPRALASVSAAVRAFRGVQDFALSATVDRNLGLGVNIADNAASFVVHGTYLGSIAAFNATIVPALLASVPFAPDPKASSMQEVGWIASLTRLGGLSTLAVPLTGYDARDNFFAKSVTTSKPFSEAALRRFFAFILDKGVGNDAPVGWFSIMDLYGGPGSALGTRNESFAAYRGYQDLWVVQNYGFVGVDRTFPKAGLDFMSGLNDALASETPGHGAYLNYIDPSYPREEALRVYYGEKTHARLKALKEILDPGNVFSNPQSI</sequence>
<dbReference type="InterPro" id="IPR050416">
    <property type="entry name" value="FAD-linked_Oxidoreductase"/>
</dbReference>
<dbReference type="Proteomes" id="UP001174936">
    <property type="component" value="Unassembled WGS sequence"/>
</dbReference>
<keyword evidence="8" id="KW-1185">Reference proteome</keyword>
<dbReference type="GO" id="GO:0071949">
    <property type="term" value="F:FAD binding"/>
    <property type="evidence" value="ECO:0007669"/>
    <property type="project" value="InterPro"/>
</dbReference>
<protein>
    <recommendedName>
        <fullName evidence="6">FAD-binding PCMH-type domain-containing protein</fullName>
    </recommendedName>
</protein>
<accession>A0AA40CIL7</accession>
<dbReference type="Gene3D" id="3.40.462.20">
    <property type="match status" value="1"/>
</dbReference>
<organism evidence="7 8">
    <name type="scientific">Cercophora newfieldiana</name>
    <dbReference type="NCBI Taxonomy" id="92897"/>
    <lineage>
        <taxon>Eukaryota</taxon>
        <taxon>Fungi</taxon>
        <taxon>Dikarya</taxon>
        <taxon>Ascomycota</taxon>
        <taxon>Pezizomycotina</taxon>
        <taxon>Sordariomycetes</taxon>
        <taxon>Sordariomycetidae</taxon>
        <taxon>Sordariales</taxon>
        <taxon>Lasiosphaeriaceae</taxon>
        <taxon>Cercophora</taxon>
    </lineage>
</organism>
<evidence type="ECO:0000256" key="3">
    <source>
        <dbReference type="ARBA" id="ARBA00022827"/>
    </source>
</evidence>
<dbReference type="Pfam" id="PF08031">
    <property type="entry name" value="BBE"/>
    <property type="match status" value="1"/>
</dbReference>
<evidence type="ECO:0000256" key="5">
    <source>
        <dbReference type="SAM" id="SignalP"/>
    </source>
</evidence>
<dbReference type="InterPro" id="IPR016166">
    <property type="entry name" value="FAD-bd_PCMH"/>
</dbReference>
<feature type="chain" id="PRO_5041260062" description="FAD-binding PCMH-type domain-containing protein" evidence="5">
    <location>
        <begin position="18"/>
        <end position="508"/>
    </location>
</feature>
<keyword evidence="2" id="KW-0285">Flavoprotein</keyword>
<evidence type="ECO:0000313" key="8">
    <source>
        <dbReference type="Proteomes" id="UP001174936"/>
    </source>
</evidence>
<name>A0AA40CIL7_9PEZI</name>
<dbReference type="PROSITE" id="PS51387">
    <property type="entry name" value="FAD_PCMH"/>
    <property type="match status" value="1"/>
</dbReference>